<sequence>MTTYTINKPAIQLTGVSVRTTNAEEMGPNGRLPQLWESYFGSQIAAQLPTNNGNLIYALYTDYESDATGAYTVIIGHETAEGAMQGEPIFTSALVPESKFLVFTSEKGPVYEVVGQAWAGIWAYFQESEEVRTFTGDYELYDSRNFDPMNTQVQIYIAIK</sequence>
<dbReference type="Gene3D" id="3.20.80.10">
    <property type="entry name" value="Regulatory factor, effector binding domain"/>
    <property type="match status" value="1"/>
</dbReference>
<dbReference type="Proteomes" id="UP000615455">
    <property type="component" value="Unassembled WGS sequence"/>
</dbReference>
<evidence type="ECO:0000313" key="3">
    <source>
        <dbReference type="Proteomes" id="UP000615455"/>
    </source>
</evidence>
<accession>A0ABQ1FCL6</accession>
<proteinExistence type="predicted"/>
<dbReference type="InterPro" id="IPR029441">
    <property type="entry name" value="Cass2"/>
</dbReference>
<dbReference type="PANTHER" id="PTHR36444">
    <property type="entry name" value="TRANSCRIPTIONAL REGULATOR PROTEIN YOBU-RELATED"/>
    <property type="match status" value="1"/>
</dbReference>
<dbReference type="InterPro" id="IPR010499">
    <property type="entry name" value="AraC_E-bd"/>
</dbReference>
<comment type="caution">
    <text evidence="2">The sequence shown here is derived from an EMBL/GenBank/DDBJ whole genome shotgun (WGS) entry which is preliminary data.</text>
</comment>
<dbReference type="InterPro" id="IPR011256">
    <property type="entry name" value="Reg_factor_effector_dom_sf"/>
</dbReference>
<protein>
    <submittedName>
        <fullName evidence="2">Transcriptional regulator protein YobU</fullName>
    </submittedName>
</protein>
<dbReference type="InterPro" id="IPR053182">
    <property type="entry name" value="YobU-like_regulator"/>
</dbReference>
<dbReference type="PANTHER" id="PTHR36444:SF2">
    <property type="entry name" value="TRANSCRIPTIONAL REGULATOR PROTEIN YOBU-RELATED"/>
    <property type="match status" value="1"/>
</dbReference>
<dbReference type="Pfam" id="PF14526">
    <property type="entry name" value="Cass2"/>
    <property type="match status" value="1"/>
</dbReference>
<name>A0ABQ1FCL6_9BACL</name>
<evidence type="ECO:0000313" key="2">
    <source>
        <dbReference type="EMBL" id="GGA06189.1"/>
    </source>
</evidence>
<gene>
    <name evidence="2" type="primary">yobU</name>
    <name evidence="2" type="ORF">GCM10008018_60130</name>
</gene>
<dbReference type="SMART" id="SM00871">
    <property type="entry name" value="AraC_E_bind"/>
    <property type="match status" value="1"/>
</dbReference>
<feature type="domain" description="AraC effector-binding" evidence="1">
    <location>
        <begin position="1"/>
        <end position="160"/>
    </location>
</feature>
<dbReference type="SUPFAM" id="SSF55136">
    <property type="entry name" value="Probable bacterial effector-binding domain"/>
    <property type="match status" value="1"/>
</dbReference>
<dbReference type="EMBL" id="BMHE01000049">
    <property type="protein sequence ID" value="GGA06189.1"/>
    <property type="molecule type" value="Genomic_DNA"/>
</dbReference>
<evidence type="ECO:0000259" key="1">
    <source>
        <dbReference type="SMART" id="SM00871"/>
    </source>
</evidence>
<dbReference type="RefSeq" id="WP_189018892.1">
    <property type="nucleotide sequence ID" value="NZ_BMHE01000049.1"/>
</dbReference>
<organism evidence="2 3">
    <name type="scientific">Paenibacillus marchantiophytorum</name>
    <dbReference type="NCBI Taxonomy" id="1619310"/>
    <lineage>
        <taxon>Bacteria</taxon>
        <taxon>Bacillati</taxon>
        <taxon>Bacillota</taxon>
        <taxon>Bacilli</taxon>
        <taxon>Bacillales</taxon>
        <taxon>Paenibacillaceae</taxon>
        <taxon>Paenibacillus</taxon>
    </lineage>
</organism>
<reference evidence="3" key="1">
    <citation type="journal article" date="2019" name="Int. J. Syst. Evol. Microbiol.">
        <title>The Global Catalogue of Microorganisms (GCM) 10K type strain sequencing project: providing services to taxonomists for standard genome sequencing and annotation.</title>
        <authorList>
            <consortium name="The Broad Institute Genomics Platform"/>
            <consortium name="The Broad Institute Genome Sequencing Center for Infectious Disease"/>
            <person name="Wu L."/>
            <person name="Ma J."/>
        </authorList>
    </citation>
    <scope>NUCLEOTIDE SEQUENCE [LARGE SCALE GENOMIC DNA]</scope>
    <source>
        <strain evidence="3">CGMCC 1.15043</strain>
    </source>
</reference>
<keyword evidence="3" id="KW-1185">Reference proteome</keyword>